<keyword evidence="1" id="KW-0238">DNA-binding</keyword>
<evidence type="ECO:0000313" key="4">
    <source>
        <dbReference type="EMBL" id="SOE08571.1"/>
    </source>
</evidence>
<sequence length="139" mass="15522">MKILDIAEIVRQTGLPPSTLRYYEELGLIEPVGRHGLRRQYEPDTLMQLALISLGKAAGYSLEEIAGMFGGNGEPALSRPDLHARADRLEQQIRELTALKNAIRHVAECPAPSHMQCPTFQRLIRLAAKRQARQGARRA</sequence>
<evidence type="ECO:0000259" key="3">
    <source>
        <dbReference type="PROSITE" id="PS50937"/>
    </source>
</evidence>
<name>A0A286HLC9_9HYPH</name>
<evidence type="ECO:0000256" key="2">
    <source>
        <dbReference type="SAM" id="Coils"/>
    </source>
</evidence>
<evidence type="ECO:0000313" key="5">
    <source>
        <dbReference type="Proteomes" id="UP000219465"/>
    </source>
</evidence>
<proteinExistence type="predicted"/>
<dbReference type="Gene3D" id="1.10.1660.10">
    <property type="match status" value="1"/>
</dbReference>
<dbReference type="RefSeq" id="WP_097104332.1">
    <property type="nucleotide sequence ID" value="NZ_OCPC01000001.1"/>
</dbReference>
<dbReference type="GO" id="GO:0003700">
    <property type="term" value="F:DNA-binding transcription factor activity"/>
    <property type="evidence" value="ECO:0007669"/>
    <property type="project" value="InterPro"/>
</dbReference>
<keyword evidence="5" id="KW-1185">Reference proteome</keyword>
<dbReference type="Proteomes" id="UP000219465">
    <property type="component" value="Unassembled WGS sequence"/>
</dbReference>
<dbReference type="InterPro" id="IPR000551">
    <property type="entry name" value="MerR-type_HTH_dom"/>
</dbReference>
<dbReference type="InterPro" id="IPR047057">
    <property type="entry name" value="MerR_fam"/>
</dbReference>
<dbReference type="Pfam" id="PF13411">
    <property type="entry name" value="MerR_1"/>
    <property type="match status" value="1"/>
</dbReference>
<dbReference type="PROSITE" id="PS50937">
    <property type="entry name" value="HTH_MERR_2"/>
    <property type="match status" value="1"/>
</dbReference>
<dbReference type="OrthoDB" id="9802944at2"/>
<evidence type="ECO:0000256" key="1">
    <source>
        <dbReference type="ARBA" id="ARBA00023125"/>
    </source>
</evidence>
<reference evidence="5" key="1">
    <citation type="submission" date="2017-08" db="EMBL/GenBank/DDBJ databases">
        <authorList>
            <person name="Varghese N."/>
            <person name="Submissions S."/>
        </authorList>
    </citation>
    <scope>NUCLEOTIDE SEQUENCE [LARGE SCALE GENOMIC DNA]</scope>
    <source>
        <strain evidence="5">KCTC 23107</strain>
    </source>
</reference>
<dbReference type="SUPFAM" id="SSF46955">
    <property type="entry name" value="Putative DNA-binding domain"/>
    <property type="match status" value="1"/>
</dbReference>
<dbReference type="AlphaFoldDB" id="A0A286HLC9"/>
<organism evidence="4 5">
    <name type="scientific">Hoeflea halophila</name>
    <dbReference type="NCBI Taxonomy" id="714899"/>
    <lineage>
        <taxon>Bacteria</taxon>
        <taxon>Pseudomonadati</taxon>
        <taxon>Pseudomonadota</taxon>
        <taxon>Alphaproteobacteria</taxon>
        <taxon>Hyphomicrobiales</taxon>
        <taxon>Rhizobiaceae</taxon>
        <taxon>Hoeflea</taxon>
    </lineage>
</organism>
<dbReference type="PANTHER" id="PTHR30204">
    <property type="entry name" value="REDOX-CYCLING DRUG-SENSING TRANSCRIPTIONAL ACTIVATOR SOXR"/>
    <property type="match status" value="1"/>
</dbReference>
<accession>A0A286HLC9</accession>
<dbReference type="GO" id="GO:0003677">
    <property type="term" value="F:DNA binding"/>
    <property type="evidence" value="ECO:0007669"/>
    <property type="project" value="UniProtKB-KW"/>
</dbReference>
<gene>
    <name evidence="4" type="ORF">SAMN05877838_0295</name>
</gene>
<dbReference type="PANTHER" id="PTHR30204:SF97">
    <property type="entry name" value="MERR FAMILY REGULATORY PROTEIN"/>
    <property type="match status" value="1"/>
</dbReference>
<dbReference type="EMBL" id="OCPC01000001">
    <property type="protein sequence ID" value="SOE08571.1"/>
    <property type="molecule type" value="Genomic_DNA"/>
</dbReference>
<feature type="domain" description="HTH merR-type" evidence="3">
    <location>
        <begin position="1"/>
        <end position="71"/>
    </location>
</feature>
<feature type="coiled-coil region" evidence="2">
    <location>
        <begin position="79"/>
        <end position="106"/>
    </location>
</feature>
<keyword evidence="2" id="KW-0175">Coiled coil</keyword>
<dbReference type="SMART" id="SM00422">
    <property type="entry name" value="HTH_MERR"/>
    <property type="match status" value="1"/>
</dbReference>
<dbReference type="InterPro" id="IPR009061">
    <property type="entry name" value="DNA-bd_dom_put_sf"/>
</dbReference>
<protein>
    <submittedName>
        <fullName evidence="4">MerR family transcriptional regulator</fullName>
    </submittedName>
</protein>
<dbReference type="CDD" id="cd04781">
    <property type="entry name" value="HTH_MerR-like_sg6"/>
    <property type="match status" value="1"/>
</dbReference>